<dbReference type="EMBL" id="OL829978">
    <property type="protein sequence ID" value="UMO76313.1"/>
    <property type="molecule type" value="Genomic_DNA"/>
</dbReference>
<keyword evidence="2" id="KW-1185">Reference proteome</keyword>
<protein>
    <recommendedName>
        <fullName evidence="3">Tudor domain-containing protein</fullName>
    </recommendedName>
</protein>
<organism evidence="1 2">
    <name type="scientific">Streptomyces phage Tomas</name>
    <dbReference type="NCBI Taxonomy" id="2914443"/>
    <lineage>
        <taxon>Viruses</taxon>
        <taxon>Duplodnaviria</taxon>
        <taxon>Heunggongvirae</taxon>
        <taxon>Uroviricota</taxon>
        <taxon>Caudoviricetes</taxon>
        <taxon>Stanwilliamsviridae</taxon>
        <taxon>Boydwoodruffvirinae</taxon>
        <taxon>Tomasvirus</taxon>
        <taxon>Tomasvirus tomas</taxon>
    </lineage>
</organism>
<dbReference type="Proteomes" id="UP001202581">
    <property type="component" value="Segment"/>
</dbReference>
<reference evidence="1" key="1">
    <citation type="submission" date="2021-12" db="EMBL/GenBank/DDBJ databases">
        <authorList>
            <person name="Khadka S."/>
            <person name="Uribe D.A."/>
            <person name="Klipsch I.N."/>
            <person name="Rene S.R."/>
            <person name="Jimenez M.L."/>
            <person name="Saini B.K."/>
            <person name="Zugasti M."/>
            <person name="Bullon R.M."/>
            <person name="Sharp C.D."/>
            <person name="Kapinga K.O."/>
            <person name="Warner C.P."/>
            <person name="Sarinana J."/>
            <person name="Jimenez A."/>
            <person name="Layton S.R."/>
            <person name="Nayek S."/>
            <person name="Hughes L.E."/>
            <person name="Garlena R.A."/>
            <person name="Russell D.A."/>
            <person name="Jacobs-Sera D."/>
            <person name="Hatfull G.F."/>
        </authorList>
    </citation>
    <scope>NUCLEOTIDE SEQUENCE</scope>
</reference>
<sequence>MSVSKIDSESILDLISGHLDGDWNDGIECFVSAGNDGEILYIEVEDGNGEKKKFRLSIEVDSLSD</sequence>
<dbReference type="KEGG" id="vg:77926854"/>
<dbReference type="RefSeq" id="YP_010651252.1">
    <property type="nucleotide sequence ID" value="NC_070781.1"/>
</dbReference>
<evidence type="ECO:0000313" key="1">
    <source>
        <dbReference type="EMBL" id="UMO76313.1"/>
    </source>
</evidence>
<evidence type="ECO:0000313" key="2">
    <source>
        <dbReference type="Proteomes" id="UP001202581"/>
    </source>
</evidence>
<gene>
    <name evidence="1" type="primary">136</name>
    <name evidence="1" type="ORF">SEA_TOMAS_136</name>
</gene>
<proteinExistence type="predicted"/>
<evidence type="ECO:0008006" key="3">
    <source>
        <dbReference type="Google" id="ProtNLM"/>
    </source>
</evidence>
<dbReference type="GeneID" id="77926854"/>
<name>A0AA49BRW8_9CAUD</name>
<accession>A0AA49BRW8</accession>